<keyword evidence="15" id="KW-0539">Nucleus</keyword>
<dbReference type="Pfam" id="PF14821">
    <property type="entry name" value="Thr_synth_N"/>
    <property type="match status" value="1"/>
</dbReference>
<evidence type="ECO:0000313" key="21">
    <source>
        <dbReference type="EMBL" id="OAL67055.1"/>
    </source>
</evidence>
<comment type="pathway">
    <text evidence="3">Amino-acid biosynthesis; L-threonine biosynthesis; L-threonine from L-aspartate: step 5/5.</text>
</comment>
<evidence type="ECO:0000256" key="5">
    <source>
        <dbReference type="ARBA" id="ARBA00009259"/>
    </source>
</evidence>
<dbReference type="EC" id="4.2.3.1" evidence="6"/>
<dbReference type="InterPro" id="IPR036052">
    <property type="entry name" value="TrpB-like_PALP_sf"/>
</dbReference>
<evidence type="ECO:0000256" key="13">
    <source>
        <dbReference type="ARBA" id="ARBA00023163"/>
    </source>
</evidence>
<dbReference type="EMBL" id="LHPM01000011">
    <property type="protein sequence ID" value="OAL67055.1"/>
    <property type="molecule type" value="Genomic_DNA"/>
</dbReference>
<keyword evidence="9" id="KW-0791">Threonine biosynthesis</keyword>
<dbReference type="CDD" id="cd01560">
    <property type="entry name" value="Thr-synth_2"/>
    <property type="match status" value="1"/>
</dbReference>
<dbReference type="InterPro" id="IPR013942">
    <property type="entry name" value="Mediator_Med19_fun"/>
</dbReference>
<dbReference type="Gene3D" id="3.90.1380.10">
    <property type="entry name" value="Threonine synthase, N-terminal domain"/>
    <property type="match status" value="1"/>
</dbReference>
<dbReference type="Pfam" id="PF00291">
    <property type="entry name" value="PALP"/>
    <property type="match status" value="1"/>
</dbReference>
<feature type="modified residue" description="N6-(pyridoxal phosphate)lysine" evidence="17">
    <location>
        <position position="121"/>
    </location>
</feature>
<feature type="domain" description="Tryptophan synthase beta chain-like PALP" evidence="19">
    <location>
        <begin position="96"/>
        <end position="333"/>
    </location>
</feature>
<dbReference type="Gene3D" id="3.40.50.1000">
    <property type="entry name" value="HAD superfamily/HAD-like"/>
    <property type="match status" value="1"/>
</dbReference>
<evidence type="ECO:0000259" key="19">
    <source>
        <dbReference type="Pfam" id="PF00291"/>
    </source>
</evidence>
<dbReference type="GO" id="GO:0009088">
    <property type="term" value="P:threonine biosynthetic process"/>
    <property type="evidence" value="ECO:0007669"/>
    <property type="project" value="UniProtKB-UniPathway"/>
</dbReference>
<evidence type="ECO:0000256" key="17">
    <source>
        <dbReference type="PIRSR" id="PIRSR604450-51"/>
    </source>
</evidence>
<evidence type="ECO:0000256" key="4">
    <source>
        <dbReference type="ARBA" id="ARBA00005517"/>
    </source>
</evidence>
<feature type="compositionally biased region" description="Polar residues" evidence="18">
    <location>
        <begin position="1179"/>
        <end position="1201"/>
    </location>
</feature>
<evidence type="ECO:0000256" key="6">
    <source>
        <dbReference type="ARBA" id="ARBA00013028"/>
    </source>
</evidence>
<feature type="region of interest" description="Disordered" evidence="18">
    <location>
        <begin position="840"/>
        <end position="951"/>
    </location>
</feature>
<dbReference type="PANTHER" id="PTHR42690:SF1">
    <property type="entry name" value="THREONINE SYNTHASE-LIKE 2"/>
    <property type="match status" value="1"/>
</dbReference>
<dbReference type="Gene3D" id="3.40.50.1100">
    <property type="match status" value="2"/>
</dbReference>
<evidence type="ECO:0000256" key="8">
    <source>
        <dbReference type="ARBA" id="ARBA00022605"/>
    </source>
</evidence>
<evidence type="ECO:0000256" key="16">
    <source>
        <dbReference type="ARBA" id="ARBA00032018"/>
    </source>
</evidence>
<dbReference type="PROSITE" id="PS00165">
    <property type="entry name" value="DEHYDRATASE_SER_THR"/>
    <property type="match status" value="1"/>
</dbReference>
<dbReference type="SFLD" id="SFLDG01129">
    <property type="entry name" value="C1.5:_HAD__Beta-PGM__Phosphata"/>
    <property type="match status" value="1"/>
</dbReference>
<dbReference type="GO" id="GO:0016592">
    <property type="term" value="C:mediator complex"/>
    <property type="evidence" value="ECO:0007669"/>
    <property type="project" value="InterPro"/>
</dbReference>
<dbReference type="Pfam" id="PF24857">
    <property type="entry name" value="THR4_C"/>
    <property type="match status" value="1"/>
</dbReference>
<keyword evidence="13" id="KW-0804">Transcription</keyword>
<dbReference type="NCBIfam" id="TIGR00260">
    <property type="entry name" value="thrC"/>
    <property type="match status" value="1"/>
</dbReference>
<dbReference type="InterPro" id="IPR004450">
    <property type="entry name" value="Thr_synthase-like"/>
</dbReference>
<dbReference type="InterPro" id="IPR036412">
    <property type="entry name" value="HAD-like_sf"/>
</dbReference>
<feature type="compositionally biased region" description="Basic residues" evidence="18">
    <location>
        <begin position="868"/>
        <end position="881"/>
    </location>
</feature>
<evidence type="ECO:0000256" key="7">
    <source>
        <dbReference type="ARBA" id="ARBA00019615"/>
    </source>
</evidence>
<dbReference type="InterPro" id="IPR029144">
    <property type="entry name" value="Thr_synth_N"/>
</dbReference>
<name>A0A178F4Y6_TRIRU</name>
<feature type="compositionally biased region" description="Low complexity" evidence="18">
    <location>
        <begin position="851"/>
        <end position="862"/>
    </location>
</feature>
<dbReference type="PANTHER" id="PTHR42690">
    <property type="entry name" value="THREONINE SYNTHASE FAMILY MEMBER"/>
    <property type="match status" value="1"/>
</dbReference>
<dbReference type="SFLD" id="SFLDS00003">
    <property type="entry name" value="Haloacid_Dehalogenase"/>
    <property type="match status" value="1"/>
</dbReference>
<dbReference type="GO" id="GO:0006357">
    <property type="term" value="P:regulation of transcription by RNA polymerase II"/>
    <property type="evidence" value="ECO:0007669"/>
    <property type="project" value="InterPro"/>
</dbReference>
<dbReference type="VEuPathDB" id="FungiDB:TERG_08014"/>
<dbReference type="GO" id="GO:0030170">
    <property type="term" value="F:pyridoxal phosphate binding"/>
    <property type="evidence" value="ECO:0007669"/>
    <property type="project" value="InterPro"/>
</dbReference>
<dbReference type="Gene3D" id="1.10.150.750">
    <property type="match status" value="1"/>
</dbReference>
<feature type="compositionally biased region" description="Basic and acidic residues" evidence="18">
    <location>
        <begin position="974"/>
        <end position="989"/>
    </location>
</feature>
<dbReference type="FunFam" id="3.40.50.1100:FF:000024">
    <property type="entry name" value="Probable threonine synthase"/>
    <property type="match status" value="1"/>
</dbReference>
<dbReference type="InterPro" id="IPR000634">
    <property type="entry name" value="Ser/Thr_deHydtase_PyrdxlP-BS"/>
</dbReference>
<dbReference type="VEuPathDB" id="FungiDB:TERG_08015"/>
<feature type="compositionally biased region" description="Basic and acidic residues" evidence="18">
    <location>
        <begin position="998"/>
        <end position="1010"/>
    </location>
</feature>
<dbReference type="Pfam" id="PF08633">
    <property type="entry name" value="Rox3"/>
    <property type="match status" value="1"/>
</dbReference>
<evidence type="ECO:0000256" key="11">
    <source>
        <dbReference type="ARBA" id="ARBA00023015"/>
    </source>
</evidence>
<comment type="caution">
    <text evidence="21">The sequence shown here is derived from an EMBL/GenBank/DDBJ whole genome shotgun (WGS) entry which is preliminary data.</text>
</comment>
<dbReference type="VEuPathDB" id="FungiDB:TERG_08013"/>
<keyword evidence="14" id="KW-0456">Lyase</keyword>
<evidence type="ECO:0000256" key="18">
    <source>
        <dbReference type="SAM" id="MobiDB-lite"/>
    </source>
</evidence>
<evidence type="ECO:0000256" key="1">
    <source>
        <dbReference type="ARBA" id="ARBA00001933"/>
    </source>
</evidence>
<keyword evidence="11" id="KW-0805">Transcription regulation</keyword>
<dbReference type="SUPFAM" id="SSF56784">
    <property type="entry name" value="HAD-like"/>
    <property type="match status" value="1"/>
</dbReference>
<evidence type="ECO:0000256" key="10">
    <source>
        <dbReference type="ARBA" id="ARBA00022898"/>
    </source>
</evidence>
<proteinExistence type="inferred from homology"/>
<dbReference type="FunFam" id="3.90.1380.10:FF:000003">
    <property type="entry name" value="THR4p Threonine synthase"/>
    <property type="match status" value="1"/>
</dbReference>
<evidence type="ECO:0000256" key="15">
    <source>
        <dbReference type="ARBA" id="ARBA00023242"/>
    </source>
</evidence>
<comment type="cofactor">
    <cofactor evidence="1 17">
        <name>pyridoxal 5'-phosphate</name>
        <dbReference type="ChEBI" id="CHEBI:597326"/>
    </cofactor>
</comment>
<dbReference type="Pfam" id="PF00702">
    <property type="entry name" value="Hydrolase"/>
    <property type="match status" value="1"/>
</dbReference>
<evidence type="ECO:0000256" key="2">
    <source>
        <dbReference type="ARBA" id="ARBA00004123"/>
    </source>
</evidence>
<keyword evidence="12" id="KW-0010">Activator</keyword>
<feature type="domain" description="Threonine synthase N-terminal" evidence="20">
    <location>
        <begin position="8"/>
        <end position="87"/>
    </location>
</feature>
<feature type="compositionally biased region" description="Acidic residues" evidence="18">
    <location>
        <begin position="1230"/>
        <end position="1247"/>
    </location>
</feature>
<feature type="region of interest" description="Disordered" evidence="18">
    <location>
        <begin position="974"/>
        <end position="1010"/>
    </location>
</feature>
<evidence type="ECO:0000256" key="12">
    <source>
        <dbReference type="ARBA" id="ARBA00023159"/>
    </source>
</evidence>
<gene>
    <name evidence="21" type="ORF">A7C99_1470</name>
</gene>
<dbReference type="GO" id="GO:0004795">
    <property type="term" value="F:threonine synthase activity"/>
    <property type="evidence" value="ECO:0007669"/>
    <property type="project" value="UniProtKB-EC"/>
</dbReference>
<evidence type="ECO:0000259" key="20">
    <source>
        <dbReference type="Pfam" id="PF14821"/>
    </source>
</evidence>
<evidence type="ECO:0000256" key="9">
    <source>
        <dbReference type="ARBA" id="ARBA00022697"/>
    </source>
</evidence>
<feature type="compositionally biased region" description="Low complexity" evidence="18">
    <location>
        <begin position="890"/>
        <end position="899"/>
    </location>
</feature>
<comment type="similarity">
    <text evidence="5">Belongs to the Mediator complex subunit 19 family.</text>
</comment>
<dbReference type="SUPFAM" id="SSF53686">
    <property type="entry name" value="Tryptophan synthase beta subunit-like PLP-dependent enzymes"/>
    <property type="match status" value="1"/>
</dbReference>
<keyword evidence="8" id="KW-0028">Amino-acid biosynthesis</keyword>
<comment type="similarity">
    <text evidence="4">Belongs to the threonine synthase family.</text>
</comment>
<sequence>MAATASQKYLSSRGGSYGFSFEEVVLKGLASDGGLFIPEQIPSLPADWETKWRNYSFQELAFEILSLYISSSEVPSNDLKDIISRSYGTFRSPDITPLVTLDEQKRLYLLELFCGPTFAFKDVALQFLGNLFEYFLVRRNEGKAGKDRHHLVVIGATSGDTGSAAIYGLRGKKDASVFILHPKGKVSPIQEAQMTTVLDENVHNISIEGSFDDCQDMVKALFADPEINKTHKLAAVNSINWARILAQITYYFHSYFSLIRSPTYVKDKPIRFIVPSGNFGDILAGWFGKQMGLPADKLVIATNENDILDRFLKTGQYTKQAQPETQASPSAVKETWSPAMDILVSSNFERLLWFLAYKIYGQGDIDEKRKIAGNTVLGWLQDLSSKGGFGVDEKILQAAQQEFESERVSNEQTIDTIRSIYSTCFPQTPVSAGTRGETGGYILDPHSAIGVAASLRSISRCAETFHISLSTAHPAKFAEAVDAALRNEKGYSFDNVLPPEFVGLEKKERRVISMPAGATWKSQGMTNRTFRLLSFDIFGTLIDWETGIHEALEPLVQRLDDSNPLKTDRKKLGDLYGKHERAIQVDNPRLAYNLVVKEAYERLARETQSLPATEPLLDKESTAFGNSVGRWPPFPDTVAAMRRLKKKGYKLVPLSNVDRESFSNTLAGPMAGLRDGLALEEPFFDAIYTAQDVGSYKPNLRNFEYLISHVKSEFGIEAADILHVAQSLHHDHEPAKKMGLSSVWISRRDGSSSMGTDVREHLDAGWQFDDLAGLVDAVEASLPLQLFLPPKEERRTSTSATCNFTSHLPQDLDLLHAAACSKRTPKKTIEGFGSLRPGSILFSAAPPPPSDAARSSSSSSVPRPDPFHHRHIQARRSHARVHSSPQNYESSSSTTKSTSPAHTAAQSANLSSPPSSVAMQPHSVSQSTVTTSTSCPTPASSTSGLARDGSDGSGAIAASFADGKIPFETLGSDTKHFAHDHHNNEKSVDTQKPSSNDSNDHDPMDVDLKEGAGLSEEPSLESLQRDVGEAIGLCKSTYTTTLPVPKFDIISLYGLGPIAASVARTDPVTGEKINRLRKSYEGKIKGLGLAGRNKPVKQEPGAPGGLRNLMMWPDEEWYNQKVAGKEITIAEPDTAFYKQQLRAMKMEPGITPRNEYWEDVLGHEKSSKNAAEQLPKKLVSSSFKNTPQSNGTPAAQASSATVAPDPGRPKRAGRKRSYHDSSFVGYGEGFPDDDDLEGSLYSNDDDGGSVGKKKRKKMQEHATGGPPPFERGGSYGVGMFGIGAR</sequence>
<comment type="subcellular location">
    <subcellularLocation>
        <location evidence="2">Nucleus</location>
    </subcellularLocation>
</comment>
<dbReference type="UniPathway" id="UPA00050">
    <property type="reaction ID" value="UER00065"/>
</dbReference>
<accession>A0A178F4Y6</accession>
<dbReference type="GO" id="GO:0003712">
    <property type="term" value="F:transcription coregulator activity"/>
    <property type="evidence" value="ECO:0007669"/>
    <property type="project" value="InterPro"/>
</dbReference>
<organism evidence="21 22">
    <name type="scientific">Trichophyton rubrum</name>
    <name type="common">Athlete's foot fungus</name>
    <name type="synonym">Epidermophyton rubrum</name>
    <dbReference type="NCBI Taxonomy" id="5551"/>
    <lineage>
        <taxon>Eukaryota</taxon>
        <taxon>Fungi</taxon>
        <taxon>Dikarya</taxon>
        <taxon>Ascomycota</taxon>
        <taxon>Pezizomycotina</taxon>
        <taxon>Eurotiomycetes</taxon>
        <taxon>Eurotiomycetidae</taxon>
        <taxon>Onygenales</taxon>
        <taxon>Arthrodermataceae</taxon>
        <taxon>Trichophyton</taxon>
    </lineage>
</organism>
<feature type="region of interest" description="Disordered" evidence="18">
    <location>
        <begin position="1179"/>
        <end position="1285"/>
    </location>
</feature>
<reference evidence="21 22" key="1">
    <citation type="submission" date="2016-05" db="EMBL/GenBank/DDBJ databases">
        <title>Genome sequencing of Trichophyton rubrum CMCC(F)T1i isolated from hair.</title>
        <authorList>
            <person name="Zhan P."/>
            <person name="Tao Y."/>
            <person name="Liu W."/>
        </authorList>
    </citation>
    <scope>NUCLEOTIDE SEQUENCE [LARGE SCALE GENOMIC DNA]</scope>
    <source>
        <strain evidence="22">CMCC(F)T1i</strain>
    </source>
</reference>
<dbReference type="InterPro" id="IPR037158">
    <property type="entry name" value="Thr_synth_N_sf"/>
</dbReference>
<keyword evidence="10 17" id="KW-0663">Pyridoxal phosphate</keyword>
<protein>
    <recommendedName>
        <fullName evidence="7">Mediator of RNA polymerase II transcription subunit 19</fullName>
        <ecNumber evidence="6">4.2.3.1</ecNumber>
    </recommendedName>
    <alternativeName>
        <fullName evidence="16">Mediator complex subunit 19</fullName>
    </alternativeName>
</protein>
<dbReference type="InterPro" id="IPR001926">
    <property type="entry name" value="TrpB-like_PALP"/>
</dbReference>
<feature type="compositionally biased region" description="Low complexity" evidence="18">
    <location>
        <begin position="923"/>
        <end position="943"/>
    </location>
</feature>
<evidence type="ECO:0000256" key="3">
    <source>
        <dbReference type="ARBA" id="ARBA00004979"/>
    </source>
</evidence>
<evidence type="ECO:0000313" key="22">
    <source>
        <dbReference type="Proteomes" id="UP000243015"/>
    </source>
</evidence>
<dbReference type="InterPro" id="IPR023214">
    <property type="entry name" value="HAD_sf"/>
</dbReference>
<dbReference type="Proteomes" id="UP000243015">
    <property type="component" value="Unassembled WGS sequence"/>
</dbReference>
<feature type="compositionally biased region" description="Polar residues" evidence="18">
    <location>
        <begin position="900"/>
        <end position="918"/>
    </location>
</feature>
<feature type="compositionally biased region" description="Gly residues" evidence="18">
    <location>
        <begin position="1273"/>
        <end position="1285"/>
    </location>
</feature>
<evidence type="ECO:0000256" key="14">
    <source>
        <dbReference type="ARBA" id="ARBA00023239"/>
    </source>
</evidence>
<dbReference type="InterPro" id="IPR051166">
    <property type="entry name" value="Threonine_Synthase"/>
</dbReference>